<dbReference type="RefSeq" id="WP_272463315.1">
    <property type="nucleotide sequence ID" value="NZ_JAPFQL010000082.1"/>
</dbReference>
<dbReference type="InterPro" id="IPR042188">
    <property type="entry name" value="MmgE/PrpD_sf_2"/>
</dbReference>
<dbReference type="SUPFAM" id="SSF103378">
    <property type="entry name" value="2-methylcitrate dehydratase PrpD"/>
    <property type="match status" value="1"/>
</dbReference>
<dbReference type="EMBL" id="JAPFQL010000082">
    <property type="protein sequence ID" value="MDC5698751.1"/>
    <property type="molecule type" value="Genomic_DNA"/>
</dbReference>
<dbReference type="PANTHER" id="PTHR16943">
    <property type="entry name" value="2-METHYLCITRATE DEHYDRATASE-RELATED"/>
    <property type="match status" value="1"/>
</dbReference>
<accession>A0ABT5GKN5</accession>
<dbReference type="Proteomes" id="UP001150259">
    <property type="component" value="Unassembled WGS sequence"/>
</dbReference>
<evidence type="ECO:0000313" key="6">
    <source>
        <dbReference type="Proteomes" id="UP001150259"/>
    </source>
</evidence>
<evidence type="ECO:0000256" key="2">
    <source>
        <dbReference type="SAM" id="MobiDB-lite"/>
    </source>
</evidence>
<gene>
    <name evidence="5" type="ORF">OO014_15965</name>
</gene>
<feature type="region of interest" description="Disordered" evidence="2">
    <location>
        <begin position="352"/>
        <end position="371"/>
    </location>
</feature>
<feature type="compositionally biased region" description="Pro residues" evidence="2">
    <location>
        <begin position="362"/>
        <end position="371"/>
    </location>
</feature>
<keyword evidence="6" id="KW-1185">Reference proteome</keyword>
<dbReference type="Pfam" id="PF19305">
    <property type="entry name" value="MmgE_PrpD_C"/>
    <property type="match status" value="1"/>
</dbReference>
<evidence type="ECO:0000259" key="4">
    <source>
        <dbReference type="Pfam" id="PF19305"/>
    </source>
</evidence>
<dbReference type="Gene3D" id="1.10.4100.10">
    <property type="entry name" value="2-methylcitrate dehydratase PrpD"/>
    <property type="match status" value="1"/>
</dbReference>
<dbReference type="InterPro" id="IPR045336">
    <property type="entry name" value="MmgE_PrpD_N"/>
</dbReference>
<comment type="caution">
    <text evidence="5">The sequence shown here is derived from an EMBL/GenBank/DDBJ whole genome shotgun (WGS) entry which is preliminary data.</text>
</comment>
<dbReference type="InterPro" id="IPR036148">
    <property type="entry name" value="MmgE/PrpD_sf"/>
</dbReference>
<evidence type="ECO:0000259" key="3">
    <source>
        <dbReference type="Pfam" id="PF03972"/>
    </source>
</evidence>
<name>A0ABT5GKN5_9MICO</name>
<dbReference type="InterPro" id="IPR042183">
    <property type="entry name" value="MmgE/PrpD_sf_1"/>
</dbReference>
<evidence type="ECO:0000256" key="1">
    <source>
        <dbReference type="ARBA" id="ARBA00006174"/>
    </source>
</evidence>
<protein>
    <submittedName>
        <fullName evidence="5">MmgE/PrpD family protein</fullName>
    </submittedName>
</protein>
<feature type="domain" description="MmgE/PrpD N-terminal" evidence="3">
    <location>
        <begin position="57"/>
        <end position="201"/>
    </location>
</feature>
<sequence>MIARTLAAWACAARPGEADRALADRSVLDTLAVALAARTHPIRAVAAALGGDAARWATLAHVIDFDDLHLPSTTHISTICVPTALATAGADPQLARRAYLAGAGVMARLGTALGWRHYTRGWHATTTAGAPAAAVVAGVAWGLSEDQISRAIALSVPAAGGVQRAFGTDAKSLQVGMAAQAGVRAARLAEAGASADLRAVEAWMELVGGDPQHPQVTDPGSELDMVPGGLAVKVYPACYALQRPIGALRRTLADQRPDDVAAVRVTTPRGTVTPLVHHHPTTGLEAKFSLEYAVATALLDDHSGFWAFSDEAVCRDEVERLVGLTDVRLTDSRGEGLLDGAVDVEIELRDGRTRHGSLQLPPGSPGNPPTPAEMTAKVADCIASAGLDLQPTDLTWASGADLLRTHLGPTP</sequence>
<proteinExistence type="inferred from homology"/>
<comment type="similarity">
    <text evidence="1">Belongs to the PrpD family.</text>
</comment>
<dbReference type="Pfam" id="PF03972">
    <property type="entry name" value="MmgE_PrpD_N"/>
    <property type="match status" value="1"/>
</dbReference>
<organism evidence="5 6">
    <name type="scientific">Intrasporangium calvum</name>
    <dbReference type="NCBI Taxonomy" id="53358"/>
    <lineage>
        <taxon>Bacteria</taxon>
        <taxon>Bacillati</taxon>
        <taxon>Actinomycetota</taxon>
        <taxon>Actinomycetes</taxon>
        <taxon>Micrococcales</taxon>
        <taxon>Intrasporangiaceae</taxon>
        <taxon>Intrasporangium</taxon>
    </lineage>
</organism>
<dbReference type="InterPro" id="IPR045337">
    <property type="entry name" value="MmgE_PrpD_C"/>
</dbReference>
<dbReference type="Gene3D" id="3.30.1330.120">
    <property type="entry name" value="2-methylcitrate dehydratase PrpD"/>
    <property type="match status" value="1"/>
</dbReference>
<reference evidence="5 6" key="1">
    <citation type="submission" date="2022-11" db="EMBL/GenBank/DDBJ databases">
        <title>Anaerobic phenanthrene biodegradation by a DNRA strain PheN6.</title>
        <authorList>
            <person name="Zhang Z."/>
        </authorList>
    </citation>
    <scope>NUCLEOTIDE SEQUENCE [LARGE SCALE GENOMIC DNA]</scope>
    <source>
        <strain evidence="5 6">PheN6</strain>
    </source>
</reference>
<dbReference type="InterPro" id="IPR005656">
    <property type="entry name" value="MmgE_PrpD"/>
</dbReference>
<dbReference type="PANTHER" id="PTHR16943:SF8">
    <property type="entry name" value="2-METHYLCITRATE DEHYDRATASE"/>
    <property type="match status" value="1"/>
</dbReference>
<feature type="domain" description="MmgE/PrpD C-terminal" evidence="4">
    <location>
        <begin position="235"/>
        <end position="384"/>
    </location>
</feature>
<evidence type="ECO:0000313" key="5">
    <source>
        <dbReference type="EMBL" id="MDC5698751.1"/>
    </source>
</evidence>